<dbReference type="Pfam" id="PF00613">
    <property type="entry name" value="PI3Ka"/>
    <property type="match status" value="1"/>
</dbReference>
<keyword evidence="1" id="KW-0808">Transferase</keyword>
<feature type="region of interest" description="Disordered" evidence="9">
    <location>
        <begin position="511"/>
        <end position="549"/>
    </location>
</feature>
<evidence type="ECO:0000313" key="17">
    <source>
        <dbReference type="Proteomes" id="UP001642540"/>
    </source>
</evidence>
<dbReference type="InterPro" id="IPR002420">
    <property type="entry name" value="PI3K-type_C2_dom"/>
</dbReference>
<dbReference type="Gene3D" id="1.25.40.70">
    <property type="entry name" value="Phosphatidylinositol 3-kinase, accessory domain (PIK)"/>
    <property type="match status" value="1"/>
</dbReference>
<comment type="catalytic activity">
    <reaction evidence="7">
        <text>a 1,2-diacyl-sn-glycero-3-phospho-(1D-myo-inositol 4-phosphate) + ATP = a 1,2-diacyl-sn-glycero-3-phospho-(1D-myo-inositol-3,4-bisphosphate) + ADP + H(+)</text>
        <dbReference type="Rhea" id="RHEA:18373"/>
        <dbReference type="ChEBI" id="CHEBI:15378"/>
        <dbReference type="ChEBI" id="CHEBI:30616"/>
        <dbReference type="ChEBI" id="CHEBI:57658"/>
        <dbReference type="ChEBI" id="CHEBI:58178"/>
        <dbReference type="ChEBI" id="CHEBI:456216"/>
        <dbReference type="EC" id="2.7.1.154"/>
    </reaction>
    <physiologicalReaction direction="left-to-right" evidence="7">
        <dbReference type="Rhea" id="RHEA:18374"/>
    </physiologicalReaction>
</comment>
<reference evidence="16 17" key="1">
    <citation type="submission" date="2024-08" db="EMBL/GenBank/DDBJ databases">
        <authorList>
            <person name="Cucini C."/>
            <person name="Frati F."/>
        </authorList>
    </citation>
    <scope>NUCLEOTIDE SEQUENCE [LARGE SCALE GENOMIC DNA]</scope>
</reference>
<feature type="domain" description="C2" evidence="10">
    <location>
        <begin position="1829"/>
        <end position="1947"/>
    </location>
</feature>
<feature type="region of interest" description="Disordered" evidence="9">
    <location>
        <begin position="107"/>
        <end position="153"/>
    </location>
</feature>
<dbReference type="PROSITE" id="PS51547">
    <property type="entry name" value="C2_PI3K"/>
    <property type="match status" value="1"/>
</dbReference>
<keyword evidence="3" id="KW-0418">Kinase</keyword>
<evidence type="ECO:0000256" key="8">
    <source>
        <dbReference type="PROSITE-ProRule" id="PRU00880"/>
    </source>
</evidence>
<dbReference type="SUPFAM" id="SSF48371">
    <property type="entry name" value="ARM repeat"/>
    <property type="match status" value="1"/>
</dbReference>
<dbReference type="SMART" id="SM00312">
    <property type="entry name" value="PX"/>
    <property type="match status" value="1"/>
</dbReference>
<dbReference type="Pfam" id="PF00168">
    <property type="entry name" value="C2"/>
    <property type="match status" value="1"/>
</dbReference>
<dbReference type="InterPro" id="IPR035892">
    <property type="entry name" value="C2_domain_sf"/>
</dbReference>
<evidence type="ECO:0000259" key="11">
    <source>
        <dbReference type="PROSITE" id="PS50195"/>
    </source>
</evidence>
<dbReference type="SMART" id="SM00146">
    <property type="entry name" value="PI3Kc"/>
    <property type="match status" value="1"/>
</dbReference>
<dbReference type="InterPro" id="IPR018936">
    <property type="entry name" value="PI3/4_kinase_CS"/>
</dbReference>
<dbReference type="EMBL" id="CAXLJM020000013">
    <property type="protein sequence ID" value="CAL8079306.1"/>
    <property type="molecule type" value="Genomic_DNA"/>
</dbReference>
<sequence length="1955" mass="219365">MFQKKFSSRPGLFRAMGDNSSARNTTSTDDPQYEADLELATRLSLEAYESEKRRRNVNESITNQSHQNPVKGWSRATSCYTQGEMSTNDGQNANSSAFSTAIILPPPASSIKRHRSLPYRVRGQSQDSSSDITNPKGDNNGVSPNGIPTEPPAKALLSVTDDLISLASPQATPKFAKRDTVSNCDSLFATFGSNGSAQYSTNPSVFPTNSGRGSTTPQSVSIYPSIPSTLPLNPPPPIGFNIHPNGFTSPPSTIVSPASNFNVNKIVSPADRNSTSSKWSNVVTQQNNIQLTPTITSTDILNSNKNYTGNGSTFKKFPMGDDLIDLGQYDSKKILEFFDPLLSPESPQHSLKLARERGIVAVQNGKFGGGGNGGRESSPSTPSVPDRTSLPLLPSETRNMDAKAETVPQRHSLYPSLSGTANTPSADDDLSMRSESPYSALRKELADCDESSIYDAYNPLEYLFAVSCSSASSTVASEFYYATTAEPGNRSDSASNRDRRSIGFSHYYPDSIASIDPVPPALPPRNNEQADKTPEKEPEVQRRLRVASNDKAKRASAKLYENIESVKQYAPFDSEVQAFYDMLRDIRLSCRHVDSTSNRGYMYSATFPTKTATGGFSTKFKVWNESFTKDPVVFACDVSTLVEHVLEQSLVDLGIQGSGRDFILRVYGLNEYLSPGVPVSDFRYVQECIKLDEDVRLVLVQRSTLDRKTWSRTPRDDAQCIEMDIDTILPGQPPKSITYSDISRFLEVIDRESEKLRDNLNMNRQSSTSSGLLKDSITHTLNPSLLIQPVKGVCVLLGDIQTVDVKNSLDLFTKACDEWNSKLKVSSPIDPSPEPRRRLRVCSDVSSRYSVVDIDPSSYRDSGSYDEPAKDFVISALENVEESIRILVEMYSKSFPVSFRMKKDLNTGTFRRRQGCRSTADLSDTFLLRIGAVHRLRPDWLSTYIDYFLVVEVYHGSTPLVKTSTGHITPSKNDNNLFFTSLIYDSWVNFEHLPLCILPRECRLVFTLCGRKPQDEKNDALDIIELGWASIQCFNFKGQLVQGNYILPFWPKGLIQKRLGPAPNPMTASDSNATLITIEFTDNEDEIYFPEIPSAVPFFRDFVSLDDNTQQMLKHIIENCTFTKFPAEDREILWEKRHYLYQYPNALPKVLLSARLWDYASLAEIHAMLRHWAPMDPIDALQLLLPCFPDGKVREQAITWIAQMDNEELVNMLPQLIEALSYETFDFSPLAEFLLRKSLSCLKMAHTMFWLLASQVGLGKWISEFEGVSIVSSVPQARDPSEIIFDPKRRRLELMLNSLMISSGAQWKSALVAEYKMIQIFSDIATQVKNAPSSSRNEVLVQELHKVDVLGLNGSKSFPLPLSPSYDIRSIDVQSCHSFSSASVPIKVNFINALPEGGTIPVLYKKGDDLRQDLLTIQIIRVIEKWWLKEGLDFRVLTFSCVPTGYKQGVVEMVPNSETLCKIQAEYGVTGAFQDRPISDWLAKMNPNTVDYKRAVENFTVTCAAYCVLTYVLGICDRHNDNIMLTTSGHLFHIDFGKFLGDAQRFGTFKRDRTPFVLTSDMVYVINDGEKSSHKFHRFVELCCQAFRIVRHNGNVLVNLFALMATAGIPGVDLKSVNYIQTALLPDCSNAEAAARFTRFIEDSLRNWFTPVNFFIHSLGQFKFLSEAPDNPSTLSFVQKTYSIEEDGRIVGAVIRGYKKKYDPEKYYSYIIEVKRDGVGDTFILNRSYKEFFELYSKLCVNFPMIVSNLKHLHKGPGLGRSNVKQVAEKRKSQLQMFLDSLFQLAPEVSHSTLVYTFFHPLLRDEEQYEDGDTVVSHIPAIRMAPTRIHGKIKISLEYVRSALCVLILHAVDLACPNGQPPSPYVKTYLIPDTSRITKRKTRVVRRSQFPTFMEMIEYRLPLDIIRQKTLQVSVWHYDPLQENNFLGGVAVPLASLTTDKEVLGTYPLGLINSV</sequence>
<dbReference type="SUPFAM" id="SSF64268">
    <property type="entry name" value="PX domain"/>
    <property type="match status" value="1"/>
</dbReference>
<gene>
    <name evidence="16" type="ORF">ODALV1_LOCUS4331</name>
</gene>
<dbReference type="InterPro" id="IPR016024">
    <property type="entry name" value="ARM-type_fold"/>
</dbReference>
<dbReference type="PANTHER" id="PTHR10048">
    <property type="entry name" value="PHOSPHATIDYLINOSITOL KINASE"/>
    <property type="match status" value="1"/>
</dbReference>
<dbReference type="InterPro" id="IPR011009">
    <property type="entry name" value="Kinase-like_dom_sf"/>
</dbReference>
<dbReference type="Gene3D" id="3.30.1520.10">
    <property type="entry name" value="Phox-like domain"/>
    <property type="match status" value="1"/>
</dbReference>
<feature type="compositionally biased region" description="Polar residues" evidence="9">
    <location>
        <begin position="18"/>
        <end position="30"/>
    </location>
</feature>
<dbReference type="PROSITE" id="PS00916">
    <property type="entry name" value="PI3_4_KINASE_2"/>
    <property type="match status" value="1"/>
</dbReference>
<evidence type="ECO:0000256" key="7">
    <source>
        <dbReference type="ARBA" id="ARBA00029297"/>
    </source>
</evidence>
<dbReference type="CDD" id="cd04012">
    <property type="entry name" value="C2A_PI3K_class_II"/>
    <property type="match status" value="1"/>
</dbReference>
<dbReference type="SUPFAM" id="SSF49562">
    <property type="entry name" value="C2 domain (Calcium/lipid-binding domain, CaLB)"/>
    <property type="match status" value="2"/>
</dbReference>
<feature type="domain" description="C2 PI3K-type" evidence="15">
    <location>
        <begin position="922"/>
        <end position="1090"/>
    </location>
</feature>
<evidence type="ECO:0000259" key="12">
    <source>
        <dbReference type="PROSITE" id="PS50290"/>
    </source>
</evidence>
<evidence type="ECO:0000256" key="9">
    <source>
        <dbReference type="SAM" id="MobiDB-lite"/>
    </source>
</evidence>
<dbReference type="InterPro" id="IPR015433">
    <property type="entry name" value="PI3/4_kinase"/>
</dbReference>
<feature type="domain" description="PI3K/PI4K catalytic" evidence="12">
    <location>
        <begin position="1372"/>
        <end position="1649"/>
    </location>
</feature>
<evidence type="ECO:0000256" key="4">
    <source>
        <dbReference type="ARBA" id="ARBA00022840"/>
    </source>
</evidence>
<feature type="domain" description="PIK helical" evidence="13">
    <location>
        <begin position="1099"/>
        <end position="1276"/>
    </location>
</feature>
<feature type="domain" description="PI3K-RBD" evidence="14">
    <location>
        <begin position="615"/>
        <end position="701"/>
    </location>
</feature>
<dbReference type="InterPro" id="IPR000403">
    <property type="entry name" value="PI3/4_kinase_cat_dom"/>
</dbReference>
<feature type="domain" description="PX" evidence="11">
    <location>
        <begin position="1688"/>
        <end position="1806"/>
    </location>
</feature>
<dbReference type="PROSITE" id="PS50290">
    <property type="entry name" value="PI3_4_KINASE_3"/>
    <property type="match status" value="1"/>
</dbReference>
<evidence type="ECO:0000256" key="5">
    <source>
        <dbReference type="ARBA" id="ARBA00023098"/>
    </source>
</evidence>
<comment type="catalytic activity">
    <reaction evidence="6">
        <text>a 1,2-diacyl-sn-glycero-3-phospho-(1D-myo-inositol) + ATP = a 1,2-diacyl-sn-glycero-3-phospho-(1D-myo-inositol-3-phosphate) + ADP + H(+)</text>
        <dbReference type="Rhea" id="RHEA:12709"/>
        <dbReference type="ChEBI" id="CHEBI:15378"/>
        <dbReference type="ChEBI" id="CHEBI:30616"/>
        <dbReference type="ChEBI" id="CHEBI:57880"/>
        <dbReference type="ChEBI" id="CHEBI:58088"/>
        <dbReference type="ChEBI" id="CHEBI:456216"/>
        <dbReference type="EC" id="2.7.1.137"/>
    </reaction>
    <physiologicalReaction direction="left-to-right" evidence="6">
        <dbReference type="Rhea" id="RHEA:12710"/>
    </physiologicalReaction>
</comment>
<keyword evidence="17" id="KW-1185">Reference proteome</keyword>
<dbReference type="InterPro" id="IPR000008">
    <property type="entry name" value="C2_dom"/>
</dbReference>
<dbReference type="SMART" id="SM00142">
    <property type="entry name" value="PI3K_C2"/>
    <property type="match status" value="1"/>
</dbReference>
<comment type="caution">
    <text evidence="16">The sequence shown here is derived from an EMBL/GenBank/DDBJ whole genome shotgun (WGS) entry which is preliminary data.</text>
</comment>
<evidence type="ECO:0000256" key="3">
    <source>
        <dbReference type="ARBA" id="ARBA00022777"/>
    </source>
</evidence>
<dbReference type="PROSITE" id="PS51546">
    <property type="entry name" value="PI3K_RBD"/>
    <property type="match status" value="1"/>
</dbReference>
<keyword evidence="5" id="KW-0443">Lipid metabolism</keyword>
<feature type="region of interest" description="Disordered" evidence="9">
    <location>
        <begin position="1"/>
        <end position="34"/>
    </location>
</feature>
<evidence type="ECO:0000256" key="2">
    <source>
        <dbReference type="ARBA" id="ARBA00022741"/>
    </source>
</evidence>
<dbReference type="Proteomes" id="UP001642540">
    <property type="component" value="Unassembled WGS sequence"/>
</dbReference>
<dbReference type="PROSITE" id="PS51545">
    <property type="entry name" value="PIK_HELICAL"/>
    <property type="match status" value="1"/>
</dbReference>
<accession>A0ABP1PVM7</accession>
<keyword evidence="4" id="KW-0067">ATP-binding</keyword>
<dbReference type="Gene3D" id="3.30.1010.10">
    <property type="entry name" value="Phosphatidylinositol 3-kinase Catalytic Subunit, Chain A, domain 4"/>
    <property type="match status" value="1"/>
</dbReference>
<dbReference type="Gene3D" id="1.10.1070.11">
    <property type="entry name" value="Phosphatidylinositol 3-/4-kinase, catalytic domain"/>
    <property type="match status" value="1"/>
</dbReference>
<dbReference type="InterPro" id="IPR029071">
    <property type="entry name" value="Ubiquitin-like_domsf"/>
</dbReference>
<evidence type="ECO:0000259" key="15">
    <source>
        <dbReference type="PROSITE" id="PS51547"/>
    </source>
</evidence>
<dbReference type="Gene3D" id="2.60.40.150">
    <property type="entry name" value="C2 domain"/>
    <property type="match status" value="2"/>
</dbReference>
<dbReference type="InterPro" id="IPR000341">
    <property type="entry name" value="PI3K_Ras-bd_dom"/>
</dbReference>
<dbReference type="Pfam" id="PF00792">
    <property type="entry name" value="PI3K_C2"/>
    <property type="match status" value="1"/>
</dbReference>
<dbReference type="PANTHER" id="PTHR10048:SF14">
    <property type="entry name" value="LD28067P"/>
    <property type="match status" value="1"/>
</dbReference>
<dbReference type="SMART" id="SM00144">
    <property type="entry name" value="PI3K_rbd"/>
    <property type="match status" value="1"/>
</dbReference>
<dbReference type="SUPFAM" id="SSF54236">
    <property type="entry name" value="Ubiquitin-like"/>
    <property type="match status" value="1"/>
</dbReference>
<evidence type="ECO:0000259" key="14">
    <source>
        <dbReference type="PROSITE" id="PS51546"/>
    </source>
</evidence>
<organism evidence="16 17">
    <name type="scientific">Orchesella dallaii</name>
    <dbReference type="NCBI Taxonomy" id="48710"/>
    <lineage>
        <taxon>Eukaryota</taxon>
        <taxon>Metazoa</taxon>
        <taxon>Ecdysozoa</taxon>
        <taxon>Arthropoda</taxon>
        <taxon>Hexapoda</taxon>
        <taxon>Collembola</taxon>
        <taxon>Entomobryomorpha</taxon>
        <taxon>Entomobryoidea</taxon>
        <taxon>Orchesellidae</taxon>
        <taxon>Orchesellinae</taxon>
        <taxon>Orchesella</taxon>
    </lineage>
</organism>
<dbReference type="InterPro" id="IPR036871">
    <property type="entry name" value="PX_dom_sf"/>
</dbReference>
<evidence type="ECO:0000313" key="16">
    <source>
        <dbReference type="EMBL" id="CAL8079306.1"/>
    </source>
</evidence>
<feature type="region of interest" description="Disordered" evidence="9">
    <location>
        <begin position="363"/>
        <end position="433"/>
    </location>
</feature>
<evidence type="ECO:0000256" key="1">
    <source>
        <dbReference type="ARBA" id="ARBA00022679"/>
    </source>
</evidence>
<dbReference type="InterPro" id="IPR036940">
    <property type="entry name" value="PI3/4_kinase_cat_sf"/>
</dbReference>
<name>A0ABP1PVM7_9HEXA</name>
<dbReference type="InterPro" id="IPR042236">
    <property type="entry name" value="PI3K_accessory_sf"/>
</dbReference>
<feature type="region of interest" description="Disordered" evidence="9">
    <location>
        <begin position="49"/>
        <end position="74"/>
    </location>
</feature>
<feature type="compositionally biased region" description="Basic and acidic residues" evidence="9">
    <location>
        <begin position="528"/>
        <end position="549"/>
    </location>
</feature>
<dbReference type="SUPFAM" id="SSF56112">
    <property type="entry name" value="Protein kinase-like (PK-like)"/>
    <property type="match status" value="1"/>
</dbReference>
<feature type="compositionally biased region" description="Polar residues" evidence="9">
    <location>
        <begin position="58"/>
        <end position="68"/>
    </location>
</feature>
<dbReference type="InterPro" id="IPR001683">
    <property type="entry name" value="PX_dom"/>
</dbReference>
<keyword evidence="2" id="KW-0547">Nucleotide-binding</keyword>
<evidence type="ECO:0000256" key="6">
    <source>
        <dbReference type="ARBA" id="ARBA00023985"/>
    </source>
</evidence>
<evidence type="ECO:0000259" key="10">
    <source>
        <dbReference type="PROSITE" id="PS50004"/>
    </source>
</evidence>
<dbReference type="PROSITE" id="PS50195">
    <property type="entry name" value="PX"/>
    <property type="match status" value="1"/>
</dbReference>
<dbReference type="InterPro" id="IPR001263">
    <property type="entry name" value="PI3K_accessory_dom"/>
</dbReference>
<protein>
    <recommendedName>
        <fullName evidence="18">Phosphatidylinositol-4-phosphate 3-kinase</fullName>
    </recommendedName>
</protein>
<comment type="similarity">
    <text evidence="8">Belongs to the PI3/PI4-kinase family.</text>
</comment>
<feature type="compositionally biased region" description="Polar residues" evidence="9">
    <location>
        <begin position="415"/>
        <end position="425"/>
    </location>
</feature>
<dbReference type="Gene3D" id="3.10.20.90">
    <property type="entry name" value="Phosphatidylinositol 3-kinase Catalytic Subunit, Chain A, domain 1"/>
    <property type="match status" value="1"/>
</dbReference>
<proteinExistence type="inferred from homology"/>
<feature type="compositionally biased region" description="Polar residues" evidence="9">
    <location>
        <begin position="123"/>
        <end position="143"/>
    </location>
</feature>
<dbReference type="Pfam" id="PF00794">
    <property type="entry name" value="PI3K_rbd"/>
    <property type="match status" value="1"/>
</dbReference>
<evidence type="ECO:0008006" key="18">
    <source>
        <dbReference type="Google" id="ProtNLM"/>
    </source>
</evidence>
<dbReference type="Pfam" id="PF00787">
    <property type="entry name" value="PX"/>
    <property type="match status" value="1"/>
</dbReference>
<dbReference type="Pfam" id="PF00454">
    <property type="entry name" value="PI3_PI4_kinase"/>
    <property type="match status" value="1"/>
</dbReference>
<dbReference type="PROSITE" id="PS50004">
    <property type="entry name" value="C2"/>
    <property type="match status" value="1"/>
</dbReference>
<dbReference type="SMART" id="SM00239">
    <property type="entry name" value="C2"/>
    <property type="match status" value="1"/>
</dbReference>
<dbReference type="SMART" id="SM00145">
    <property type="entry name" value="PI3Ka"/>
    <property type="match status" value="1"/>
</dbReference>
<evidence type="ECO:0000259" key="13">
    <source>
        <dbReference type="PROSITE" id="PS51545"/>
    </source>
</evidence>